<evidence type="ECO:0000313" key="9">
    <source>
        <dbReference type="EMBL" id="TVO33407.1"/>
    </source>
</evidence>
<protein>
    <recommendedName>
        <fullName evidence="4">GDP-mannose pyrophosphatase</fullName>
    </recommendedName>
    <alternativeName>
        <fullName evidence="6">GDP-mannose hydrolase</fullName>
    </alternativeName>
    <alternativeName>
        <fullName evidence="7">GDPMK</fullName>
    </alternativeName>
</protein>
<evidence type="ECO:0000256" key="7">
    <source>
        <dbReference type="ARBA" id="ARBA00032272"/>
    </source>
</evidence>
<comment type="caution">
    <text evidence="9">The sequence shown here is derived from an EMBL/GenBank/DDBJ whole genome shotgun (WGS) entry which is preliminary data.</text>
</comment>
<comment type="similarity">
    <text evidence="3">Belongs to the Nudix hydrolase family. NudK subfamily.</text>
</comment>
<dbReference type="Gene3D" id="3.90.79.10">
    <property type="entry name" value="Nucleoside Triphosphate Pyrophosphohydrolase"/>
    <property type="match status" value="1"/>
</dbReference>
<dbReference type="CDD" id="cd24161">
    <property type="entry name" value="NUDIX_ADPRase_Ndx2"/>
    <property type="match status" value="1"/>
</dbReference>
<dbReference type="InterPro" id="IPR015797">
    <property type="entry name" value="NUDIX_hydrolase-like_dom_sf"/>
</dbReference>
<comment type="catalytic activity">
    <reaction evidence="1">
        <text>GDP-alpha-D-mannose + H2O = alpha-D-mannose 1-phosphate + GMP + 2 H(+)</text>
        <dbReference type="Rhea" id="RHEA:27978"/>
        <dbReference type="ChEBI" id="CHEBI:15377"/>
        <dbReference type="ChEBI" id="CHEBI:15378"/>
        <dbReference type="ChEBI" id="CHEBI:57527"/>
        <dbReference type="ChEBI" id="CHEBI:58115"/>
        <dbReference type="ChEBI" id="CHEBI:58409"/>
    </reaction>
</comment>
<accession>A0A557NYB1</accession>
<dbReference type="GO" id="GO:0016787">
    <property type="term" value="F:hydrolase activity"/>
    <property type="evidence" value="ECO:0007669"/>
    <property type="project" value="UniProtKB-KW"/>
</dbReference>
<dbReference type="InterPro" id="IPR000086">
    <property type="entry name" value="NUDIX_hydrolase_dom"/>
</dbReference>
<dbReference type="PROSITE" id="PS51462">
    <property type="entry name" value="NUDIX"/>
    <property type="match status" value="1"/>
</dbReference>
<evidence type="ECO:0000256" key="2">
    <source>
        <dbReference type="ARBA" id="ARBA00001946"/>
    </source>
</evidence>
<feature type="domain" description="Nudix hydrolase" evidence="8">
    <location>
        <begin position="40"/>
        <end position="170"/>
    </location>
</feature>
<dbReference type="PANTHER" id="PTHR11839:SF18">
    <property type="entry name" value="NUDIX HYDROLASE DOMAIN-CONTAINING PROTEIN"/>
    <property type="match status" value="1"/>
</dbReference>
<organism evidence="9 10">
    <name type="scientific">Vibrio algivorus</name>
    <dbReference type="NCBI Taxonomy" id="1667024"/>
    <lineage>
        <taxon>Bacteria</taxon>
        <taxon>Pseudomonadati</taxon>
        <taxon>Pseudomonadota</taxon>
        <taxon>Gammaproteobacteria</taxon>
        <taxon>Vibrionales</taxon>
        <taxon>Vibrionaceae</taxon>
        <taxon>Vibrio</taxon>
    </lineage>
</organism>
<evidence type="ECO:0000259" key="8">
    <source>
        <dbReference type="PROSITE" id="PS51462"/>
    </source>
</evidence>
<keyword evidence="5 9" id="KW-0378">Hydrolase</keyword>
<dbReference type="GO" id="GO:0006753">
    <property type="term" value="P:nucleoside phosphate metabolic process"/>
    <property type="evidence" value="ECO:0007669"/>
    <property type="project" value="TreeGrafter"/>
</dbReference>
<name>A0A557NYB1_9VIBR</name>
<evidence type="ECO:0000256" key="4">
    <source>
        <dbReference type="ARBA" id="ARBA00016377"/>
    </source>
</evidence>
<evidence type="ECO:0000256" key="6">
    <source>
        <dbReference type="ARBA" id="ARBA00032162"/>
    </source>
</evidence>
<dbReference type="GO" id="GO:0005829">
    <property type="term" value="C:cytosol"/>
    <property type="evidence" value="ECO:0007669"/>
    <property type="project" value="TreeGrafter"/>
</dbReference>
<reference evidence="9 10" key="1">
    <citation type="submission" date="2019-07" db="EMBL/GenBank/DDBJ databases">
        <title>The draft genome sequence of Vibrio algivorus M1486.</title>
        <authorList>
            <person name="Meng X."/>
        </authorList>
    </citation>
    <scope>NUCLEOTIDE SEQUENCE [LARGE SCALE GENOMIC DNA]</scope>
    <source>
        <strain evidence="9 10">M1486</strain>
    </source>
</reference>
<dbReference type="Proteomes" id="UP000319828">
    <property type="component" value="Unassembled WGS sequence"/>
</dbReference>
<gene>
    <name evidence="9" type="ORF">FOF44_15480</name>
</gene>
<evidence type="ECO:0000256" key="3">
    <source>
        <dbReference type="ARBA" id="ARBA00007275"/>
    </source>
</evidence>
<dbReference type="PANTHER" id="PTHR11839">
    <property type="entry name" value="UDP/ADP-SUGAR PYROPHOSPHATASE"/>
    <property type="match status" value="1"/>
</dbReference>
<dbReference type="SUPFAM" id="SSF55811">
    <property type="entry name" value="Nudix"/>
    <property type="match status" value="1"/>
</dbReference>
<evidence type="ECO:0000313" key="10">
    <source>
        <dbReference type="Proteomes" id="UP000319828"/>
    </source>
</evidence>
<sequence length="180" mass="20194">MMNEIKMLHSEVVYQNKWMTVREDQIERSSGAKGIYGVVEKPDFVVILPVDGDDVHLVEQYRYAVGERLLEFPQGAWESHPDADPVLLAAGELKEETGLVAGHMVYVGFQYLAYGYSNQGYHIYLATDLTQAERNLDPEEEGLIAKKMPIAEFEQRIISGEIKDASTVNAYGLAKLKGLI</sequence>
<dbReference type="EMBL" id="VMKJ01000042">
    <property type="protein sequence ID" value="TVO33407.1"/>
    <property type="molecule type" value="Genomic_DNA"/>
</dbReference>
<proteinExistence type="inferred from homology"/>
<evidence type="ECO:0000256" key="1">
    <source>
        <dbReference type="ARBA" id="ARBA00000847"/>
    </source>
</evidence>
<evidence type="ECO:0000256" key="5">
    <source>
        <dbReference type="ARBA" id="ARBA00022801"/>
    </source>
</evidence>
<dbReference type="GO" id="GO:0019693">
    <property type="term" value="P:ribose phosphate metabolic process"/>
    <property type="evidence" value="ECO:0007669"/>
    <property type="project" value="TreeGrafter"/>
</dbReference>
<dbReference type="AlphaFoldDB" id="A0A557NYB1"/>
<comment type="cofactor">
    <cofactor evidence="2">
        <name>Mg(2+)</name>
        <dbReference type="ChEBI" id="CHEBI:18420"/>
    </cofactor>
</comment>
<dbReference type="OrthoDB" id="177518at2"/>